<dbReference type="InterPro" id="IPR001453">
    <property type="entry name" value="MoaB/Mog_dom"/>
</dbReference>
<protein>
    <recommendedName>
        <fullName evidence="5 9">Molybdopterin molybdenumtransferase</fullName>
        <ecNumber evidence="4 9">2.10.1.1</ecNumber>
    </recommendedName>
</protein>
<dbReference type="UniPathway" id="UPA00344"/>
<dbReference type="RefSeq" id="WP_039313941.1">
    <property type="nucleotide sequence ID" value="NZ_CP006905.1"/>
</dbReference>
<dbReference type="PANTHER" id="PTHR10192:SF5">
    <property type="entry name" value="GEPHYRIN"/>
    <property type="match status" value="1"/>
</dbReference>
<dbReference type="PANTHER" id="PTHR10192">
    <property type="entry name" value="MOLYBDOPTERIN BIOSYNTHESIS PROTEIN"/>
    <property type="match status" value="1"/>
</dbReference>
<reference evidence="11 12" key="1">
    <citation type="journal article" date="2015" name="Infect. Genet. Evol.">
        <title>Genomic sequences of six botulinum neurotoxin-producing strains representing three clostridial species illustrate the mobility and diversity of botulinum neurotoxin genes.</title>
        <authorList>
            <person name="Smith T.J."/>
            <person name="Hill K.K."/>
            <person name="Xie G."/>
            <person name="Foley B.T."/>
            <person name="Williamson C.H."/>
            <person name="Foster J.T."/>
            <person name="Johnson S.L."/>
            <person name="Chertkov O."/>
            <person name="Teshima H."/>
            <person name="Gibbons H.S."/>
            <person name="Johnsky L.A."/>
            <person name="Karavis M.A."/>
            <person name="Smith L.A."/>
        </authorList>
    </citation>
    <scope>NUCLEOTIDE SEQUENCE [LARGE SCALE GENOMIC DNA]</scope>
    <source>
        <strain evidence="11">Sullivan</strain>
    </source>
</reference>
<dbReference type="GO" id="GO:0006777">
    <property type="term" value="P:Mo-molybdopterin cofactor biosynthetic process"/>
    <property type="evidence" value="ECO:0007669"/>
    <property type="project" value="UniProtKB-UniRule"/>
</dbReference>
<dbReference type="InterPro" id="IPR036688">
    <property type="entry name" value="MoeA_C_domain_IV_sf"/>
</dbReference>
<organism evidence="11 12">
    <name type="scientific">Clostridium baratii str. Sullivan</name>
    <dbReference type="NCBI Taxonomy" id="1415775"/>
    <lineage>
        <taxon>Bacteria</taxon>
        <taxon>Bacillati</taxon>
        <taxon>Bacillota</taxon>
        <taxon>Clostridia</taxon>
        <taxon>Eubacteriales</taxon>
        <taxon>Clostridiaceae</taxon>
        <taxon>Clostridium</taxon>
    </lineage>
</organism>
<dbReference type="Pfam" id="PF00994">
    <property type="entry name" value="MoCF_biosynth"/>
    <property type="match status" value="1"/>
</dbReference>
<evidence type="ECO:0000313" key="12">
    <source>
        <dbReference type="Proteomes" id="UP000030635"/>
    </source>
</evidence>
<name>A0A0A7FX62_9CLOT</name>
<dbReference type="SMART" id="SM00852">
    <property type="entry name" value="MoCF_biosynth"/>
    <property type="match status" value="1"/>
</dbReference>
<dbReference type="SUPFAM" id="SSF63882">
    <property type="entry name" value="MoeA N-terminal region -like"/>
    <property type="match status" value="1"/>
</dbReference>
<dbReference type="Gene3D" id="3.40.980.10">
    <property type="entry name" value="MoaB/Mog-like domain"/>
    <property type="match status" value="1"/>
</dbReference>
<dbReference type="AlphaFoldDB" id="A0A0A7FX62"/>
<dbReference type="EMBL" id="CP006905">
    <property type="protein sequence ID" value="AIY83406.1"/>
    <property type="molecule type" value="Genomic_DNA"/>
</dbReference>
<dbReference type="eggNOG" id="COG0303">
    <property type="taxonomic scope" value="Bacteria"/>
</dbReference>
<dbReference type="Gene3D" id="2.170.190.11">
    <property type="entry name" value="Molybdopterin biosynthesis moea protein, domain 3"/>
    <property type="match status" value="1"/>
</dbReference>
<dbReference type="Gene3D" id="2.40.340.10">
    <property type="entry name" value="MoeA, C-terminal, domain IV"/>
    <property type="match status" value="1"/>
</dbReference>
<evidence type="ECO:0000256" key="6">
    <source>
        <dbReference type="ARBA" id="ARBA00022505"/>
    </source>
</evidence>
<evidence type="ECO:0000256" key="7">
    <source>
        <dbReference type="ARBA" id="ARBA00023150"/>
    </source>
</evidence>
<proteinExistence type="inferred from homology"/>
<dbReference type="HOGENOM" id="CLU_010186_7_1_9"/>
<dbReference type="Pfam" id="PF03454">
    <property type="entry name" value="MoeA_C"/>
    <property type="match status" value="1"/>
</dbReference>
<dbReference type="NCBIfam" id="TIGR00177">
    <property type="entry name" value="molyb_syn"/>
    <property type="match status" value="1"/>
</dbReference>
<evidence type="ECO:0000256" key="4">
    <source>
        <dbReference type="ARBA" id="ARBA00013269"/>
    </source>
</evidence>
<dbReference type="CDD" id="cd00887">
    <property type="entry name" value="MoeA"/>
    <property type="match status" value="1"/>
</dbReference>
<dbReference type="SUPFAM" id="SSF63867">
    <property type="entry name" value="MoeA C-terminal domain-like"/>
    <property type="match status" value="1"/>
</dbReference>
<evidence type="ECO:0000259" key="10">
    <source>
        <dbReference type="SMART" id="SM00852"/>
    </source>
</evidence>
<dbReference type="Proteomes" id="UP000030635">
    <property type="component" value="Chromosome"/>
</dbReference>
<keyword evidence="9" id="KW-0479">Metal-binding</keyword>
<sequence length="396" mass="44120">MISLEEAKELLLEKVKPLSFEEIDIKDSLNRVLYEDIFSEINSPPFPRSPLDGYAVNGEDIEDASNNNVYLKVIDKIYAGYVSKKDLKSGEAIRIMTGAPIPKGCNCIVRQEDTIEENGLVKIMKSHKPYDNYCYEGEDFKAGTKILEKNTLLTSSEIMALASVGRKTIKVYRKPIVGILNTGDEIQNPGKDLLEGKIYNSNGYFLSARLKELRCIPVVYNVICDEEESIIKAIEELYDKCDLIISTGGVSVGEKDIVMACTQKAGFETLFWKIDIKPGSPMFAGERNGKLYIGLSGTPVAAATTFELTAREVIGKMLNCNKVALNKRIGILKDDFNKVTGKRRFLRVNINDSNEVHINNVYQSPGQIHTMINSNGILEVPKNKALKKGDYVEVLV</sequence>
<dbReference type="KEGG" id="cbv:U729_1820"/>
<evidence type="ECO:0000256" key="8">
    <source>
        <dbReference type="ARBA" id="ARBA00047317"/>
    </source>
</evidence>
<keyword evidence="9" id="KW-0460">Magnesium</keyword>
<dbReference type="InterPro" id="IPR005111">
    <property type="entry name" value="MoeA_C_domain_IV"/>
</dbReference>
<evidence type="ECO:0000256" key="1">
    <source>
        <dbReference type="ARBA" id="ARBA00002901"/>
    </source>
</evidence>
<evidence type="ECO:0000256" key="3">
    <source>
        <dbReference type="ARBA" id="ARBA00010763"/>
    </source>
</evidence>
<keyword evidence="12" id="KW-1185">Reference proteome</keyword>
<comment type="similarity">
    <text evidence="3 9">Belongs to the MoeA family.</text>
</comment>
<dbReference type="GO" id="GO:0061599">
    <property type="term" value="F:molybdopterin molybdotransferase activity"/>
    <property type="evidence" value="ECO:0007669"/>
    <property type="project" value="UniProtKB-UniRule"/>
</dbReference>
<comment type="pathway">
    <text evidence="2 9">Cofactor biosynthesis; molybdopterin biosynthesis.</text>
</comment>
<comment type="cofactor">
    <cofactor evidence="9">
        <name>Mg(2+)</name>
        <dbReference type="ChEBI" id="CHEBI:18420"/>
    </cofactor>
</comment>
<dbReference type="EC" id="2.10.1.1" evidence="4 9"/>
<gene>
    <name evidence="11" type="ORF">U729_1820</name>
</gene>
<dbReference type="InterPro" id="IPR038987">
    <property type="entry name" value="MoeA-like"/>
</dbReference>
<dbReference type="SUPFAM" id="SSF53218">
    <property type="entry name" value="Molybdenum cofactor biosynthesis proteins"/>
    <property type="match status" value="1"/>
</dbReference>
<comment type="catalytic activity">
    <reaction evidence="8">
        <text>adenylyl-molybdopterin + molybdate = Mo-molybdopterin + AMP + H(+)</text>
        <dbReference type="Rhea" id="RHEA:35047"/>
        <dbReference type="ChEBI" id="CHEBI:15378"/>
        <dbReference type="ChEBI" id="CHEBI:36264"/>
        <dbReference type="ChEBI" id="CHEBI:62727"/>
        <dbReference type="ChEBI" id="CHEBI:71302"/>
        <dbReference type="ChEBI" id="CHEBI:456215"/>
        <dbReference type="EC" id="2.10.1.1"/>
    </reaction>
</comment>
<feature type="domain" description="MoaB/Mog" evidence="10">
    <location>
        <begin position="178"/>
        <end position="316"/>
    </location>
</feature>
<keyword evidence="6 9" id="KW-0500">Molybdenum</keyword>
<dbReference type="Pfam" id="PF03453">
    <property type="entry name" value="MoeA_N"/>
    <property type="match status" value="1"/>
</dbReference>
<evidence type="ECO:0000256" key="5">
    <source>
        <dbReference type="ARBA" id="ARBA00021108"/>
    </source>
</evidence>
<dbReference type="InterPro" id="IPR005110">
    <property type="entry name" value="MoeA_linker/N"/>
</dbReference>
<dbReference type="OrthoDB" id="9804758at2"/>
<dbReference type="STRING" id="1561.NPD11_1199"/>
<evidence type="ECO:0000256" key="2">
    <source>
        <dbReference type="ARBA" id="ARBA00005046"/>
    </source>
</evidence>
<keyword evidence="9" id="KW-0808">Transferase</keyword>
<dbReference type="Gene3D" id="3.90.105.10">
    <property type="entry name" value="Molybdopterin biosynthesis moea protein, domain 2"/>
    <property type="match status" value="1"/>
</dbReference>
<dbReference type="GO" id="GO:0005829">
    <property type="term" value="C:cytosol"/>
    <property type="evidence" value="ECO:0007669"/>
    <property type="project" value="TreeGrafter"/>
</dbReference>
<evidence type="ECO:0000256" key="9">
    <source>
        <dbReference type="RuleBase" id="RU365090"/>
    </source>
</evidence>
<dbReference type="GO" id="GO:0046872">
    <property type="term" value="F:metal ion binding"/>
    <property type="evidence" value="ECO:0007669"/>
    <property type="project" value="UniProtKB-UniRule"/>
</dbReference>
<keyword evidence="7 9" id="KW-0501">Molybdenum cofactor biosynthesis</keyword>
<evidence type="ECO:0000313" key="11">
    <source>
        <dbReference type="EMBL" id="AIY83406.1"/>
    </source>
</evidence>
<comment type="function">
    <text evidence="1 9">Catalyzes the insertion of molybdate into adenylated molybdopterin with the concomitant release of AMP.</text>
</comment>
<accession>A0A0A7FX62</accession>
<dbReference type="InterPro" id="IPR036135">
    <property type="entry name" value="MoeA_linker/N_sf"/>
</dbReference>
<dbReference type="InterPro" id="IPR036425">
    <property type="entry name" value="MoaB/Mog-like_dom_sf"/>
</dbReference>